<dbReference type="Pfam" id="PF09479">
    <property type="entry name" value="Flg_new"/>
    <property type="match status" value="8"/>
</dbReference>
<evidence type="ECO:0000259" key="2">
    <source>
        <dbReference type="Pfam" id="PF07523"/>
    </source>
</evidence>
<dbReference type="InterPro" id="IPR013378">
    <property type="entry name" value="InlB-like_B-rpt"/>
</dbReference>
<dbReference type="Gene3D" id="3.80.10.10">
    <property type="entry name" value="Ribonuclease Inhibitor"/>
    <property type="match status" value="8"/>
</dbReference>
<dbReference type="InterPro" id="IPR022038">
    <property type="entry name" value="Ig-like_bact"/>
</dbReference>
<feature type="domain" description="Ig-like" evidence="2">
    <location>
        <begin position="39"/>
        <end position="108"/>
    </location>
</feature>
<dbReference type="PANTHER" id="PTHR45661">
    <property type="entry name" value="SURFACE ANTIGEN"/>
    <property type="match status" value="1"/>
</dbReference>
<reference evidence="3" key="1">
    <citation type="submission" date="2020-10" db="EMBL/GenBank/DDBJ databases">
        <authorList>
            <person name="Gilroy R."/>
        </authorList>
    </citation>
    <scope>NUCLEOTIDE SEQUENCE</scope>
    <source>
        <strain evidence="3">23406</strain>
    </source>
</reference>
<dbReference type="GO" id="GO:0030313">
    <property type="term" value="C:cell envelope"/>
    <property type="evidence" value="ECO:0007669"/>
    <property type="project" value="UniProtKB-SubCell"/>
</dbReference>
<dbReference type="EMBL" id="DVOH01000057">
    <property type="protein sequence ID" value="HIV00885.1"/>
    <property type="molecule type" value="Genomic_DNA"/>
</dbReference>
<dbReference type="PANTHER" id="PTHR45661:SF3">
    <property type="entry name" value="IG-LIKE DOMAIN-CONTAINING PROTEIN"/>
    <property type="match status" value="1"/>
</dbReference>
<dbReference type="InterPro" id="IPR053139">
    <property type="entry name" value="Surface_bspA-like"/>
</dbReference>
<comment type="caution">
    <text evidence="3">The sequence shown here is derived from an EMBL/GenBank/DDBJ whole genome shotgun (WGS) entry which is preliminary data.</text>
</comment>
<proteinExistence type="predicted"/>
<comment type="subcellular location">
    <subcellularLocation>
        <location evidence="1">Cell envelope</location>
    </subcellularLocation>
</comment>
<name>A0A9D1ND67_9FIRM</name>
<protein>
    <submittedName>
        <fullName evidence="3">Leucine-rich repeat protein</fullName>
    </submittedName>
</protein>
<dbReference type="Pfam" id="PF07523">
    <property type="entry name" value="Big_3"/>
    <property type="match status" value="1"/>
</dbReference>
<evidence type="ECO:0000313" key="4">
    <source>
        <dbReference type="Proteomes" id="UP000886891"/>
    </source>
</evidence>
<evidence type="ECO:0000256" key="1">
    <source>
        <dbReference type="ARBA" id="ARBA00004196"/>
    </source>
</evidence>
<dbReference type="Gene3D" id="2.60.40.4270">
    <property type="entry name" value="Listeria-Bacteroides repeat domain"/>
    <property type="match status" value="5"/>
</dbReference>
<dbReference type="NCBIfam" id="TIGR02543">
    <property type="entry name" value="List_Bact_rpt"/>
    <property type="match status" value="3"/>
</dbReference>
<dbReference type="PROSITE" id="PS51257">
    <property type="entry name" value="PROKAR_LIPOPROTEIN"/>
    <property type="match status" value="1"/>
</dbReference>
<dbReference type="InterPro" id="IPR042229">
    <property type="entry name" value="Listeria/Bacterioides_rpt_sf"/>
</dbReference>
<accession>A0A9D1ND67</accession>
<sequence length="2785" mass="303524">MAKKLRYALLTILIALIAAFTLFGCASVNIVSIDLTDSPFKTTYVVGESFDYDGMEVLVKKTDGSTETFAVAERIDEIKLINFSTARAGDLTVILQYRRKEVSFAVKVITPEQNVVRHTVTFDAQGGSDVPSALAEHLGNVARPDDPQKDGYAFDGWYREKQCLNAWNFETGKVTSDLTLYAKWTILRKVTFYVDGTEYAVRWVKDGSNVTDVPVVPLKEGMDGTWDHNLVGIRADISVKAQYSVRMFSVAFYGTTTDSDGNPQDSLLLEYTEIPFGTVLSETDPYKQAIAEITANIKSPDNKHFVGWNFDLSEPLRANTTVYAQYAWDRKTATFDANGGTFGFESVTVDYNSPIFDVNNLPADPVRKGYAFEGWFDASGAKWDFASQKLTQDIALTAKWTKVYSIAFFYEDGTEFGVYQAKEGSNFNANVPATPYTEQKPEEGYLGAWQLKGDPLADLKIVLSDIRGNLEIVATYQKREFTVRFYNAGEIVPVNGMPEQKVKYLEAATLPETDPEREGHRFVGWGDVDLDCITANTDVYAEFKVNIYEVTFRYGVEGMEDEVRSVEYDTPILAIPSPTRPGYDFDGWVNESGNFWQPADVVKADTVLVARWTQRFTLTFLDESGELVATREVRFGEKLTDIPLVPDKVGYDGDWWYQNNDFDFSKEEIRRDYEFNATYVKQQFTVTFRSEGVVFAEIKNVEWGTQGIAAPAEDPIKEGHLFVGWTPDPATTVIEGDTTFDAVFEAEQYTVTFKDWDGTVLKVVENVRYGANVTPPDSPIRTGYVFTGWDTSLENIRTDTTITAEYRIETYTLTFRDDADFQKEYRGREYGSEFAYPEADALPQKQGYTLRGWKLGEVTIGIYDTITVESNMVIYAVFEINRYTVTFDGNGAAYETVEVTVDYGTTVQPPADNPVITGMAFLGWYYGIGEDARRFDFSTPIVEDVALWANWTPQEVGSQGIVYALNAEKTGWTVSGVDQNFDRSAPTLSIDNYRDQLPVVAINSGVFRGIEARIVSLPNTLQSVGPNAFADCVNLTTVNLPSTLRTIGTSAFHNCVSLANVTSGPVLALTEIGTSAFANTPALQGITLAAPLTTIGANAFAGSGLVNIVIPESVVRIETGAFRSTAGLKRVYFENEIAISLPKGVFDLTNTTFKIYVNNINNYTINIPETSGWYELQGRILSESGISTNGYWSFAIIDGPTPSVRLLQYLNSATYVEIPETLQVPGYDNPLPVKEAAGSLFNASLVRLTIHSTLSVDEFVLASAVGLKQLELIIPASGEFILNRAYLLDLFRSVDSLETLIVSARMPLQDILGALPPSNLKHVEIRSDNDITELPARMFENCASIVSVSVPRSIAVIGDKAFYNCSQLETVSFRDGLVQVGTEAFYGCNSLSTINLPSTVTEIGKDAFYANPWLDDVTDAEGFVIVGKDIVYEYRGSAEVVTVPSNVYMINQYAFAGNATIRALIVDPDGALQYVGDYAFDGCFRLEYVMLSDRLERVGAYAFNGCTKLATVVMTTGSRAPKVGENAFSGNLSERKFYALNISESFYRSDTEYWKAMVDAGSVRFFEFSYLLDEKMLIGVNSDATATLLKYWGIEEEYVLPMSVTDGETERAVSAVGPFALMRGMTALTADVTLNFDERAFGGLTSLTRLTLTGTEYGSTGVKQASAVVLGNLLGDNASLTEIVVGGRYPLSELFDRMPQNVTKVTMFAGETGIADGMFAGCAYVTEIGFPTAENIEIGVGLFDGCAWRDLQDDYILLGDMLIDYRGSDRVLKIPASVGRINKNLFRGNDTIEVVIFGDSVREIGSGAFAAMPSLTKIIVESDVPASIAVDTFGGFANGFKMVVRTDDPAAYQSAPVWADLNLSVIASTSGIVGDYYVAPIGENELMLVQYIGNDVMVAVPETLMFDGKERTVTELDSNLFLSFVTEIEISGADTVDPYVFENLSVLTRVILKDASSDMALDWNQLSTLFAAGSDRNPDLHILRYNAAVPLSELLHNNLSSKLTRIEAEEGVTEIVDNWLAGASYVSEIEIPSSVVTFGINAFEDTAWYQSQSGNIIFNGYLYRYKGTPQATHSIPKSVEVVGKQALSGQRSIAKIVFEPGSAAYAIEANAFKDCTGLTSIDLPASMIRIDPTAFDGTKIVAVDNMLIASGVYETLVAYYGSDTVVRIPDTVKVINQGAFAGKPVKTLSFTANSLIQFIRDEAFKGSKLTTVQIEGTGEGDPALSGFPASLLRVGKDAFAGTPWLAAQGESVVINDKILYLYNGAKGADVEVVIPDTVTSVTEGALSGVGIVRFEGNINLDRNEMYGILSDPALHTLRFNGVGSLAALIGSSEVFDNLKTVEIIDGSTAISDEMLKGWSSVTEVVIPASVTEIGKDAFAGTAWYESKLASLPEGKKHIVFNGILYYFEVEDDIVTIPAEVRRIPYAWAFSENLTASSVRFAAGSAIESIAEDAFSNLKGVTEIVLPQTFIDAYVGDFIVYNNILAAYKGTSADVVIPASVQYFGGPVFAGNTRIASVSFESGSKIAAIPAGTFDGCASLATIDLPQSVVTIGQNAFRGTAWMNNAPHGLIALGGILIGYTGTETSVVIPNTVRTISSYVFAGNTTIAKISFAAGSRLSLIEEGAFAGCTALWNLDLTNATTYVDAYPSDYIVLDGILAKYKGISAAIVVPKSVTRISTALGTFNSSAIESLRFEEGAAVERIKNGTFNGSALMTVDLSGVKIVESNAFAGCMNLTILTIGKDTELLEARSFQNCTALQEIRIPPDSIVTIEPDAFLGAGTQPVLP</sequence>
<dbReference type="Proteomes" id="UP000886891">
    <property type="component" value="Unassembled WGS sequence"/>
</dbReference>
<dbReference type="Pfam" id="PF13306">
    <property type="entry name" value="LRR_5"/>
    <property type="match status" value="11"/>
</dbReference>
<gene>
    <name evidence="3" type="ORF">IAB14_07230</name>
</gene>
<organism evidence="3 4">
    <name type="scientific">Candidatus Stercoripulliclostridium merdipullorum</name>
    <dbReference type="NCBI Taxonomy" id="2840952"/>
    <lineage>
        <taxon>Bacteria</taxon>
        <taxon>Bacillati</taxon>
        <taxon>Bacillota</taxon>
        <taxon>Clostridia</taxon>
        <taxon>Eubacteriales</taxon>
        <taxon>Candidatus Stercoripulliclostridium</taxon>
    </lineage>
</organism>
<reference evidence="3" key="2">
    <citation type="journal article" date="2021" name="PeerJ">
        <title>Extensive microbial diversity within the chicken gut microbiome revealed by metagenomics and culture.</title>
        <authorList>
            <person name="Gilroy R."/>
            <person name="Ravi A."/>
            <person name="Getino M."/>
            <person name="Pursley I."/>
            <person name="Horton D.L."/>
            <person name="Alikhan N.F."/>
            <person name="Baker D."/>
            <person name="Gharbi K."/>
            <person name="Hall N."/>
            <person name="Watson M."/>
            <person name="Adriaenssens E.M."/>
            <person name="Foster-Nyarko E."/>
            <person name="Jarju S."/>
            <person name="Secka A."/>
            <person name="Antonio M."/>
            <person name="Oren A."/>
            <person name="Chaudhuri R.R."/>
            <person name="La Ragione R."/>
            <person name="Hildebrand F."/>
            <person name="Pallen M.J."/>
        </authorList>
    </citation>
    <scope>NUCLEOTIDE SEQUENCE</scope>
    <source>
        <strain evidence="3">23406</strain>
    </source>
</reference>
<evidence type="ECO:0000313" key="3">
    <source>
        <dbReference type="EMBL" id="HIV00885.1"/>
    </source>
</evidence>
<dbReference type="SUPFAM" id="SSF52058">
    <property type="entry name" value="L domain-like"/>
    <property type="match status" value="3"/>
</dbReference>
<dbReference type="InterPro" id="IPR032675">
    <property type="entry name" value="LRR_dom_sf"/>
</dbReference>
<dbReference type="Gene3D" id="2.60.40.3630">
    <property type="match status" value="1"/>
</dbReference>
<dbReference type="InterPro" id="IPR026906">
    <property type="entry name" value="LRR_5"/>
</dbReference>